<evidence type="ECO:0000313" key="1">
    <source>
        <dbReference type="EMBL" id="DAF60427.1"/>
    </source>
</evidence>
<sequence>MKVYHIFREGIQQDCCWFRYRADTNKRLREHWRPSKEKIKTEEFDSLNDVPSCDVVGGLNSERCANCWRKIKIDWLNHIKIENIKKK</sequence>
<reference evidence="1" key="1">
    <citation type="journal article" date="2021" name="Proc. Natl. Acad. Sci. U.S.A.">
        <title>A Catalog of Tens of Thousands of Viruses from Human Metagenomes Reveals Hidden Associations with Chronic Diseases.</title>
        <authorList>
            <person name="Tisza M.J."/>
            <person name="Buck C.B."/>
        </authorList>
    </citation>
    <scope>NUCLEOTIDE SEQUENCE</scope>
    <source>
        <strain evidence="1">CtmHK36</strain>
    </source>
</reference>
<dbReference type="EMBL" id="BK032788">
    <property type="protein sequence ID" value="DAF60427.1"/>
    <property type="molecule type" value="Genomic_DNA"/>
</dbReference>
<accession>A0A8S5TBM1</accession>
<organism evidence="1">
    <name type="scientific">Siphoviridae sp. ctmHK36</name>
    <dbReference type="NCBI Taxonomy" id="2827931"/>
    <lineage>
        <taxon>Viruses</taxon>
        <taxon>Duplodnaviria</taxon>
        <taxon>Heunggongvirae</taxon>
        <taxon>Uroviricota</taxon>
        <taxon>Caudoviricetes</taxon>
    </lineage>
</organism>
<name>A0A8S5TBM1_9CAUD</name>
<proteinExistence type="predicted"/>
<protein>
    <submittedName>
        <fullName evidence="1">Uncharacterized protein</fullName>
    </submittedName>
</protein>